<dbReference type="Pfam" id="PF00540">
    <property type="entry name" value="Gag_p17"/>
    <property type="match status" value="1"/>
</dbReference>
<dbReference type="GO" id="GO:0019013">
    <property type="term" value="C:viral nucleocapsid"/>
    <property type="evidence" value="ECO:0007669"/>
    <property type="project" value="UniProtKB-KW"/>
</dbReference>
<evidence type="ECO:0000313" key="32">
    <source>
        <dbReference type="Proteomes" id="UP000170432"/>
    </source>
</evidence>
<evidence type="ECO:0000256" key="17">
    <source>
        <dbReference type="ARBA" id="ARBA00022833"/>
    </source>
</evidence>
<feature type="region of interest" description="Disordered" evidence="29">
    <location>
        <begin position="439"/>
        <end position="468"/>
    </location>
</feature>
<dbReference type="Pfam" id="PF08705">
    <property type="entry name" value="Gag_p6"/>
    <property type="match status" value="1"/>
</dbReference>
<dbReference type="InterPro" id="IPR036875">
    <property type="entry name" value="Znf_CCHC_sf"/>
</dbReference>
<keyword evidence="12" id="KW-0519">Myristate</keyword>
<dbReference type="Gene3D" id="4.10.60.10">
    <property type="entry name" value="Zinc finger, CCHC-type"/>
    <property type="match status" value="1"/>
</dbReference>
<dbReference type="FunFam" id="1.10.1200.30:FF:000001">
    <property type="entry name" value="Gag polyprotein"/>
    <property type="match status" value="1"/>
</dbReference>
<keyword evidence="9 28" id="KW-0945">Host-virus interaction</keyword>
<name>Q994G4_HV1</name>
<keyword evidence="22 28" id="KW-0543">Viral nucleoprotein</keyword>
<gene>
    <name evidence="31" type="primary">gag</name>
</gene>
<evidence type="ECO:0000259" key="30">
    <source>
        <dbReference type="PROSITE" id="PS50158"/>
    </source>
</evidence>
<evidence type="ECO:0000256" key="11">
    <source>
        <dbReference type="ARBA" id="ARBA00022637"/>
    </source>
</evidence>
<dbReference type="SUPFAM" id="SSF47943">
    <property type="entry name" value="Retrovirus capsid protein, N-terminal core domain"/>
    <property type="match status" value="1"/>
</dbReference>
<dbReference type="Gene3D" id="6.10.250.390">
    <property type="match status" value="1"/>
</dbReference>
<dbReference type="Gene3D" id="1.20.5.760">
    <property type="entry name" value="Single helix bin"/>
    <property type="match status" value="1"/>
</dbReference>
<dbReference type="InterPro" id="IPR000071">
    <property type="entry name" value="Lentvrl_matrix_N"/>
</dbReference>
<keyword evidence="4" id="KW-1187">Viral budding via the host ESCRT complexes</keyword>
<evidence type="ECO:0000256" key="9">
    <source>
        <dbReference type="ARBA" id="ARBA00022581"/>
    </source>
</evidence>
<evidence type="ECO:0000256" key="10">
    <source>
        <dbReference type="ARBA" id="ARBA00022612"/>
    </source>
</evidence>
<dbReference type="FunFam" id="1.10.375.10:FF:000001">
    <property type="entry name" value="Gag polyprotein"/>
    <property type="match status" value="1"/>
</dbReference>
<evidence type="ECO:0000313" key="31">
    <source>
        <dbReference type="EMBL" id="AAK31062.1"/>
    </source>
</evidence>
<dbReference type="GO" id="GO:0003723">
    <property type="term" value="F:RNA binding"/>
    <property type="evidence" value="ECO:0007669"/>
    <property type="project" value="UniProtKB-KW"/>
</dbReference>
<keyword evidence="20 28" id="KW-0694">RNA-binding</keyword>
<keyword evidence="10" id="KW-1188">Viral release from host cell</keyword>
<comment type="similarity">
    <text evidence="3">Belongs to the primate lentivirus group gag polyprotein family.</text>
</comment>
<dbReference type="SUPFAM" id="SSF57756">
    <property type="entry name" value="Retrovirus zinc finger-like domains"/>
    <property type="match status" value="1"/>
</dbReference>
<keyword evidence="14" id="KW-0677">Repeat</keyword>
<dbReference type="Proteomes" id="UP000170432">
    <property type="component" value="Genome"/>
</dbReference>
<dbReference type="SUPFAM" id="SSF47353">
    <property type="entry name" value="Retrovirus capsid dimerization domain-like"/>
    <property type="match status" value="1"/>
</dbReference>
<dbReference type="SUPFAM" id="SSF47836">
    <property type="entry name" value="Retroviral matrix proteins"/>
    <property type="match status" value="1"/>
</dbReference>
<evidence type="ECO:0000256" key="28">
    <source>
        <dbReference type="RuleBase" id="RU004487"/>
    </source>
</evidence>
<feature type="region of interest" description="Disordered" evidence="29">
    <location>
        <begin position="108"/>
        <end position="127"/>
    </location>
</feature>
<dbReference type="GO" id="GO:0055036">
    <property type="term" value="C:virion membrane"/>
    <property type="evidence" value="ECO:0007669"/>
    <property type="project" value="UniProtKB-SubCell"/>
</dbReference>
<evidence type="ECO:0000256" key="4">
    <source>
        <dbReference type="ARBA" id="ARBA00022462"/>
    </source>
</evidence>
<organism evidence="31 32">
    <name type="scientific">Human immunodeficiency virus type 1</name>
    <name type="common">HIV-1</name>
    <dbReference type="NCBI Taxonomy" id="11676"/>
    <lineage>
        <taxon>Viruses</taxon>
        <taxon>Riboviria</taxon>
        <taxon>Pararnavirae</taxon>
        <taxon>Artverviricota</taxon>
        <taxon>Revtraviricetes</taxon>
        <taxon>Ortervirales</taxon>
        <taxon>Retroviridae</taxon>
        <taxon>Orthoretrovirinae</taxon>
        <taxon>Lentivirus</taxon>
        <taxon>Lentivirus humimdef1</taxon>
    </lineage>
</organism>
<feature type="domain" description="CCHC-type" evidence="30">
    <location>
        <begin position="391"/>
        <end position="406"/>
    </location>
</feature>
<dbReference type="InterPro" id="IPR012344">
    <property type="entry name" value="Matrix_HIV/RSV_N"/>
</dbReference>
<evidence type="ECO:0000256" key="18">
    <source>
        <dbReference type="ARBA" id="ARBA00022844"/>
    </source>
</evidence>
<evidence type="ECO:0000256" key="21">
    <source>
        <dbReference type="ARBA" id="ARBA00023046"/>
    </source>
</evidence>
<dbReference type="PRINTS" id="PR00234">
    <property type="entry name" value="HIV1MATRIX"/>
</dbReference>
<evidence type="ECO:0000256" key="27">
    <source>
        <dbReference type="PROSITE-ProRule" id="PRU00047"/>
    </source>
</evidence>
<dbReference type="InterPro" id="IPR045345">
    <property type="entry name" value="Gag_p24_C"/>
</dbReference>
<dbReference type="Pfam" id="PF19317">
    <property type="entry name" value="Gag_p24_C"/>
    <property type="match status" value="1"/>
</dbReference>
<evidence type="ECO:0000256" key="1">
    <source>
        <dbReference type="ARBA" id="ARBA00004425"/>
    </source>
</evidence>
<organismHost>
    <name type="scientific">Homo sapiens</name>
    <name type="common">Human</name>
    <dbReference type="NCBI Taxonomy" id="9606"/>
</organismHost>
<dbReference type="EMBL" id="AF286235">
    <property type="protein sequence ID" value="AAK31062.1"/>
    <property type="molecule type" value="Genomic_DNA"/>
</dbReference>
<evidence type="ECO:0000256" key="15">
    <source>
        <dbReference type="ARBA" id="ARBA00022758"/>
    </source>
</evidence>
<accession>Q994G4</accession>
<protein>
    <recommendedName>
        <fullName evidence="28">Gag polyprotein</fullName>
    </recommendedName>
    <component>
        <recommendedName>
            <fullName evidence="28">Matrix protein p17</fullName>
            <shortName evidence="28">MA</shortName>
        </recommendedName>
    </component>
</protein>
<keyword evidence="8 28" id="KW-1048">Host nucleus</keyword>
<keyword evidence="19" id="KW-1043">Host membrane</keyword>
<evidence type="ECO:0000256" key="3">
    <source>
        <dbReference type="ARBA" id="ARBA00008364"/>
    </source>
</evidence>
<evidence type="ECO:0000256" key="19">
    <source>
        <dbReference type="ARBA" id="ARBA00022870"/>
    </source>
</evidence>
<dbReference type="InterPro" id="IPR010999">
    <property type="entry name" value="Retrovr_matrix"/>
</dbReference>
<dbReference type="InterPro" id="IPR008919">
    <property type="entry name" value="Retrov_capsid_N"/>
</dbReference>
<evidence type="ECO:0000256" key="7">
    <source>
        <dbReference type="ARBA" id="ARBA00022561"/>
    </source>
</evidence>
<comment type="subcellular location">
    <subcellularLocation>
        <location evidence="1">Host cell membrane</location>
        <topology evidence="1">Lipid-anchor</topology>
    </subcellularLocation>
    <subcellularLocation>
        <location evidence="2">Host endosome</location>
        <location evidence="2">Host multivesicular body</location>
    </subcellularLocation>
    <subcellularLocation>
        <location evidence="26">Virion membrane</location>
        <topology evidence="26">Lipid-anchor</topology>
    </subcellularLocation>
    <subcellularLocation>
        <location evidence="28">Virion</location>
    </subcellularLocation>
    <subcellularLocation>
        <location evidence="28">Host cytoplasm</location>
    </subcellularLocation>
    <subcellularLocation>
        <location evidence="28">Host nucleus</location>
    </subcellularLocation>
</comment>
<evidence type="ECO:0000256" key="5">
    <source>
        <dbReference type="ARBA" id="ARBA00022511"/>
    </source>
</evidence>
<keyword evidence="7 28" id="KW-0167">Capsid protein</keyword>
<evidence type="ECO:0000256" key="8">
    <source>
        <dbReference type="ARBA" id="ARBA00022562"/>
    </source>
</evidence>
<evidence type="ECO:0000256" key="24">
    <source>
        <dbReference type="ARBA" id="ARBA00023200"/>
    </source>
</evidence>
<dbReference type="Pfam" id="PF00098">
    <property type="entry name" value="zf-CCHC"/>
    <property type="match status" value="2"/>
</dbReference>
<evidence type="ECO:0000256" key="25">
    <source>
        <dbReference type="ARBA" id="ARBA00023288"/>
    </source>
</evidence>
<feature type="compositionally biased region" description="Low complexity" evidence="29">
    <location>
        <begin position="110"/>
        <end position="125"/>
    </location>
</feature>
<dbReference type="PANTHER" id="PTHR40389:SF4">
    <property type="match status" value="1"/>
</dbReference>
<dbReference type="GO" id="GO:0020002">
    <property type="term" value="C:host cell plasma membrane"/>
    <property type="evidence" value="ECO:0007669"/>
    <property type="project" value="UniProtKB-SubCell"/>
</dbReference>
<dbReference type="InterPro" id="IPR008916">
    <property type="entry name" value="Retrov_capsid_C"/>
</dbReference>
<dbReference type="InterPro" id="IPR050195">
    <property type="entry name" value="Primate_lentivir_Gag_pol-like"/>
</dbReference>
<keyword evidence="17 28" id="KW-0862">Zinc</keyword>
<dbReference type="InterPro" id="IPR014817">
    <property type="entry name" value="Gag_p6"/>
</dbReference>
<reference evidence="31 32" key="1">
    <citation type="journal article" date="2001" name="AIDS Res. Hum. Retroviruses">
        <title>Near full-length clones and reference sequences for subtype C isolates of HIV type 1 from three different continents.</title>
        <authorList>
            <person name="Rodenburg C.M."/>
            <person name="Li Y."/>
            <person name="Trask S.A."/>
            <person name="Chen Y."/>
            <person name="Decker J."/>
            <person name="Robertson D.L."/>
            <person name="Kalish M.L."/>
            <person name="Shaw G.M."/>
            <person name="Allen S."/>
            <person name="Hahn B.H."/>
            <person name="Gao F."/>
        </authorList>
    </citation>
    <scope>NUCLEOTIDE SEQUENCE [LARGE SCALE GENOMIC DNA]</scope>
    <source>
        <strain evidence="31">98TZ017</strain>
    </source>
</reference>
<dbReference type="GO" id="GO:0072494">
    <property type="term" value="C:host multivesicular body"/>
    <property type="evidence" value="ECO:0007669"/>
    <property type="project" value="UniProtKB-SubCell"/>
</dbReference>
<dbReference type="PROSITE" id="PS50158">
    <property type="entry name" value="ZF_CCHC"/>
    <property type="match status" value="2"/>
</dbReference>
<keyword evidence="23" id="KW-0472">Membrane</keyword>
<evidence type="ECO:0000256" key="29">
    <source>
        <dbReference type="SAM" id="MobiDB-lite"/>
    </source>
</evidence>
<comment type="PTM">
    <molecule>Gag-Pol polyprotein</molecule>
    <text evidence="28">Specific enzymatic cleavages by the viral protease yield mature proteins.</text>
</comment>
<evidence type="ECO:0000256" key="23">
    <source>
        <dbReference type="ARBA" id="ARBA00023136"/>
    </source>
</evidence>
<keyword evidence="6" id="KW-0597">Phosphoprotein</keyword>
<evidence type="ECO:0000256" key="6">
    <source>
        <dbReference type="ARBA" id="ARBA00022553"/>
    </source>
</evidence>
<dbReference type="GO" id="GO:0005198">
    <property type="term" value="F:structural molecule activity"/>
    <property type="evidence" value="ECO:0007669"/>
    <property type="project" value="InterPro"/>
</dbReference>
<keyword evidence="5" id="KW-1032">Host cell membrane</keyword>
<dbReference type="Pfam" id="PF00607">
    <property type="entry name" value="Gag_p24"/>
    <property type="match status" value="1"/>
</dbReference>
<dbReference type="GO" id="GO:0008270">
    <property type="term" value="F:zinc ion binding"/>
    <property type="evidence" value="ECO:0007669"/>
    <property type="project" value="UniProtKB-KW"/>
</dbReference>
<dbReference type="PANTHER" id="PTHR40389">
    <property type="entry name" value="ENDOGENOUS RETROVIRUS GROUP K MEMBER 24 GAG POLYPROTEIN-RELATED"/>
    <property type="match status" value="1"/>
</dbReference>
<evidence type="ECO:0000256" key="2">
    <source>
        <dbReference type="ARBA" id="ARBA00004560"/>
    </source>
</evidence>
<dbReference type="GO" id="GO:0042025">
    <property type="term" value="C:host cell nucleus"/>
    <property type="evidence" value="ECO:0007669"/>
    <property type="project" value="UniProtKB-SubCell"/>
</dbReference>
<dbReference type="FunFam" id="4.10.60.10:FF:000001">
    <property type="entry name" value="Gag polyprotein"/>
    <property type="match status" value="1"/>
</dbReference>
<dbReference type="Gene3D" id="1.10.375.10">
    <property type="entry name" value="Human Immunodeficiency Virus Type 1 Capsid Protein"/>
    <property type="match status" value="1"/>
</dbReference>
<evidence type="ECO:0000256" key="12">
    <source>
        <dbReference type="ARBA" id="ARBA00022707"/>
    </source>
</evidence>
<evidence type="ECO:0000256" key="14">
    <source>
        <dbReference type="ARBA" id="ARBA00022737"/>
    </source>
</evidence>
<keyword evidence="21" id="KW-1039">Host endosome</keyword>
<keyword evidence="24 28" id="KW-1035">Host cytoplasm</keyword>
<evidence type="ECO:0000256" key="20">
    <source>
        <dbReference type="ARBA" id="ARBA00022884"/>
    </source>
</evidence>
<keyword evidence="25" id="KW-0449">Lipoprotein</keyword>
<keyword evidence="16 27" id="KW-0863">Zinc-finger</keyword>
<comment type="subcellular location">
    <molecule>Matrix protein p17</molecule>
    <subcellularLocation>
        <location evidence="28">Virion membrane</location>
        <topology evidence="28">Lipid-anchor</topology>
    </subcellularLocation>
    <subcellularLocation>
        <location evidence="28">Host nucleus</location>
    </subcellularLocation>
    <subcellularLocation>
        <location evidence="28">Host cytoplasm</location>
    </subcellularLocation>
</comment>
<evidence type="ECO:0000256" key="22">
    <source>
        <dbReference type="ARBA" id="ARBA00023086"/>
    </source>
</evidence>
<dbReference type="Gene3D" id="1.10.150.90">
    <property type="entry name" value="Immunodeficiency lentiviruses, gag gene matrix protein p17"/>
    <property type="match status" value="1"/>
</dbReference>
<evidence type="ECO:0000256" key="26">
    <source>
        <dbReference type="ARBA" id="ARBA00037826"/>
    </source>
</evidence>
<evidence type="ECO:0000256" key="13">
    <source>
        <dbReference type="ARBA" id="ARBA00022723"/>
    </source>
</evidence>
<sequence length="502" mass="56207">MGARASILRGGKLDAWERIRLRPGGKKSYRIKHLVWASRELDRFALNPGLLETSEGCKQIMKQLHPALQTGTEEIRSLYNTVATLYCVHEKIEVRDTKEALDKIEEEQNKIQQKSQQKTQQAEAAGGKVSQNYPIVQNLQGQMVHQAISPRTLNAWVKVVEEKNFSPEVIPMFTALSDEATPQDLNSMLNAVGGHQAAMQMLKDTINEEAADWDRLHPVHAGPIAPGQMREPRGSDIAGTTSTLQEQIAWMTSNPPVPVGEIYKRWIILGLNKIVRMYSPVSILDIRQGPKEPFRDYVDRFFKTLRAEQATQDVKNWMTDTLLVQNANPDCKTILRGLGPGATLEEMMTACQGVGGPGHKARILAEAMSQANNANIMMQRSNFKGTRKTVKCFNCGKEGHIARNCRAPRKKGCWKCGKEGHQMKDCTERQANFLGKIWPSHKGRPGNFLQSRPEPTAPLEPTAPPAESFRFEEATLARKQELKDREPLISLKSLFGSDPLSQ</sequence>
<keyword evidence="11" id="KW-1198">Viral budding</keyword>
<feature type="compositionally biased region" description="Pro residues" evidence="29">
    <location>
        <begin position="455"/>
        <end position="464"/>
    </location>
</feature>
<dbReference type="Gene3D" id="1.10.1200.30">
    <property type="match status" value="1"/>
</dbReference>
<dbReference type="GO" id="GO:0039702">
    <property type="term" value="P:viral budding via host ESCRT complex"/>
    <property type="evidence" value="ECO:0007669"/>
    <property type="project" value="UniProtKB-KW"/>
</dbReference>
<keyword evidence="18 28" id="KW-0946">Virion</keyword>
<dbReference type="GO" id="GO:0075523">
    <property type="term" value="P:viral translational frameshifting"/>
    <property type="evidence" value="ECO:0007669"/>
    <property type="project" value="UniProtKB-KW"/>
</dbReference>
<feature type="domain" description="CCHC-type" evidence="30">
    <location>
        <begin position="413"/>
        <end position="428"/>
    </location>
</feature>
<evidence type="ECO:0000256" key="16">
    <source>
        <dbReference type="ARBA" id="ARBA00022771"/>
    </source>
</evidence>
<proteinExistence type="inferred from homology"/>
<dbReference type="InterPro" id="IPR001878">
    <property type="entry name" value="Znf_CCHC"/>
</dbReference>
<dbReference type="SMART" id="SM00343">
    <property type="entry name" value="ZnF_C2HC"/>
    <property type="match status" value="2"/>
</dbReference>
<keyword evidence="13 28" id="KW-0479">Metal-binding</keyword>
<keyword evidence="15" id="KW-0688">Ribosomal frameshifting</keyword>